<dbReference type="InterPro" id="IPR036390">
    <property type="entry name" value="WH_DNA-bd_sf"/>
</dbReference>
<dbReference type="SUPFAM" id="SSF51735">
    <property type="entry name" value="NAD(P)-binding Rossmann-fold domains"/>
    <property type="match status" value="1"/>
</dbReference>
<gene>
    <name evidence="5" type="ORF">CYJ26_04930</name>
</gene>
<dbReference type="Gene3D" id="1.10.10.10">
    <property type="entry name" value="Winged helix-like DNA-binding domain superfamily/Winged helix DNA-binding domain"/>
    <property type="match status" value="1"/>
</dbReference>
<evidence type="ECO:0000256" key="2">
    <source>
        <dbReference type="SAM" id="MobiDB-lite"/>
    </source>
</evidence>
<comment type="caution">
    <text evidence="5">The sequence shown here is derived from an EMBL/GenBank/DDBJ whole genome shotgun (WGS) entry which is preliminary data.</text>
</comment>
<dbReference type="InterPro" id="IPR055170">
    <property type="entry name" value="GFO_IDH_MocA-like_dom"/>
</dbReference>
<dbReference type="SUPFAM" id="SSF53067">
    <property type="entry name" value="Actin-like ATPase domain"/>
    <property type="match status" value="2"/>
</dbReference>
<dbReference type="Pfam" id="PF00480">
    <property type="entry name" value="ROK"/>
    <property type="match status" value="1"/>
</dbReference>
<feature type="domain" description="Gfo/Idh/MocA-like oxidoreductase N-terminal" evidence="3">
    <location>
        <begin position="386"/>
        <end position="508"/>
    </location>
</feature>
<dbReference type="InterPro" id="IPR036388">
    <property type="entry name" value="WH-like_DNA-bd_sf"/>
</dbReference>
<evidence type="ECO:0000256" key="1">
    <source>
        <dbReference type="ARBA" id="ARBA00006479"/>
    </source>
</evidence>
<dbReference type="RefSeq" id="WP_101638059.1">
    <property type="nucleotide sequence ID" value="NZ_JAWHHX010000002.1"/>
</dbReference>
<dbReference type="EMBL" id="PKHA01000003">
    <property type="protein sequence ID" value="PKY99050.1"/>
    <property type="molecule type" value="Genomic_DNA"/>
</dbReference>
<dbReference type="SUPFAM" id="SSF46785">
    <property type="entry name" value="Winged helix' DNA-binding domain"/>
    <property type="match status" value="1"/>
</dbReference>
<dbReference type="Pfam" id="PF01408">
    <property type="entry name" value="GFO_IDH_MocA"/>
    <property type="match status" value="1"/>
</dbReference>
<name>A0A2I1KTV0_9ACTO</name>
<dbReference type="Pfam" id="PF22725">
    <property type="entry name" value="GFO_IDH_MocA_C3"/>
    <property type="match status" value="1"/>
</dbReference>
<organism evidence="5 6">
    <name type="scientific">Actinomyces urogenitalis</name>
    <dbReference type="NCBI Taxonomy" id="103621"/>
    <lineage>
        <taxon>Bacteria</taxon>
        <taxon>Bacillati</taxon>
        <taxon>Actinomycetota</taxon>
        <taxon>Actinomycetes</taxon>
        <taxon>Actinomycetales</taxon>
        <taxon>Actinomycetaceae</taxon>
        <taxon>Actinomyces</taxon>
    </lineage>
</organism>
<dbReference type="AlphaFoldDB" id="A0A2I1KTV0"/>
<dbReference type="PANTHER" id="PTHR43708:SF8">
    <property type="entry name" value="OXIDOREDUCTASE"/>
    <property type="match status" value="1"/>
</dbReference>
<evidence type="ECO:0000259" key="3">
    <source>
        <dbReference type="Pfam" id="PF01408"/>
    </source>
</evidence>
<dbReference type="Gene3D" id="3.40.50.720">
    <property type="entry name" value="NAD(P)-binding Rossmann-like Domain"/>
    <property type="match status" value="1"/>
</dbReference>
<dbReference type="CDD" id="cd23763">
    <property type="entry name" value="ASKHA_ATPase_ROK"/>
    <property type="match status" value="1"/>
</dbReference>
<dbReference type="InterPro" id="IPR051317">
    <property type="entry name" value="Gfo/Idh/MocA_oxidoreduct"/>
</dbReference>
<dbReference type="GO" id="GO:0000166">
    <property type="term" value="F:nucleotide binding"/>
    <property type="evidence" value="ECO:0007669"/>
    <property type="project" value="InterPro"/>
</dbReference>
<protein>
    <submittedName>
        <fullName evidence="5">Oxidoreductase</fullName>
    </submittedName>
</protein>
<reference evidence="5 6" key="1">
    <citation type="submission" date="2017-12" db="EMBL/GenBank/DDBJ databases">
        <title>Phylogenetic diversity of female urinary microbiome.</title>
        <authorList>
            <person name="Thomas-White K."/>
            <person name="Wolfe A.J."/>
        </authorList>
    </citation>
    <scope>NUCLEOTIDE SEQUENCE [LARGE SCALE GENOMIC DNA]</scope>
    <source>
        <strain evidence="5 6">UMB0319</strain>
    </source>
</reference>
<evidence type="ECO:0000313" key="5">
    <source>
        <dbReference type="EMBL" id="PKY99050.1"/>
    </source>
</evidence>
<sequence length="777" mass="84912">MSTRTSSDQRIRRRTDGHCTRVDAVLAALRRHQTTTVSLLAQETGYSRPTVTATLDELCANSLAEEASLSDQGVGRPATSWRIRPDAGIIIGVDLLATSMLLVVVNLRGEVLLAHQYTLDTDNADRRLSQLSSFIHEAAQAQQDSGRLLAVGVSATGVVDPDGSIVASDFVPVWSGFPLAERLAQALGVQVIVENDINMAAFGEYTLRYQEHRVEADSCLFLVQFTRGPRTGLILDGQVHRGRRWKAGEISELIDLRTGDEPDEEWMSRTALAIATVSAVLDPDIVVLSASNAHMRDAILQVIQRLDDLQGKNGSRIRLELAELEGAGSVIGAIHTALAAAGTILTGVLSPTPVHLTGTASITAASMKGSHSVMNLFQSSSKPETLRAGIVGVGARSRFALACERPENNAHITAVCDPHPLVRERVRERLRRDPDSLSVTSSVEELVKTGIDIAFVTSPDDTHASVTCDLLEAGIPVYLEKPLAIDLEGATRILQTAYRTGTGLYVGHNMRHMNVVRSMRDIIRSGRIGEVKAIWCRHFVGHGGDYYFKDWHAERSHVGGLLLQKAAHDIDVMHWLADSHTTEVVAMGGLTLYDQVASRADNSDELMSDWFATSHWPPLAQERLNPTIDVEDLSMMLMRMESGVYASYQQCHYTPDYWRNYTVIGTEGRIENFGDGEGGLIRLWASRSDYSPDGDTSFPILGDAGGHSDADVLTVTEFIRFVRDGAPTDTSPLGAWYAVAAGIQATDSLRHGSRPEQIPPLPDDLINYFNNNQRKQS</sequence>
<dbReference type="GeneID" id="89226343"/>
<feature type="region of interest" description="Disordered" evidence="2">
    <location>
        <begin position="748"/>
        <end position="767"/>
    </location>
</feature>
<dbReference type="Proteomes" id="UP000234778">
    <property type="component" value="Unassembled WGS sequence"/>
</dbReference>
<dbReference type="InterPro" id="IPR036291">
    <property type="entry name" value="NAD(P)-bd_dom_sf"/>
</dbReference>
<feature type="domain" description="GFO/IDH/MocA-like oxidoreductase" evidence="4">
    <location>
        <begin position="516"/>
        <end position="671"/>
    </location>
</feature>
<evidence type="ECO:0000313" key="6">
    <source>
        <dbReference type="Proteomes" id="UP000234778"/>
    </source>
</evidence>
<dbReference type="InterPro" id="IPR043129">
    <property type="entry name" value="ATPase_NBD"/>
</dbReference>
<comment type="similarity">
    <text evidence="1">Belongs to the ROK (NagC/XylR) family.</text>
</comment>
<dbReference type="InterPro" id="IPR000600">
    <property type="entry name" value="ROK"/>
</dbReference>
<dbReference type="Gene3D" id="3.30.360.10">
    <property type="entry name" value="Dihydrodipicolinate Reductase, domain 2"/>
    <property type="match status" value="1"/>
</dbReference>
<dbReference type="SUPFAM" id="SSF55347">
    <property type="entry name" value="Glyceraldehyde-3-phosphate dehydrogenase-like, C-terminal domain"/>
    <property type="match status" value="1"/>
</dbReference>
<evidence type="ECO:0000259" key="4">
    <source>
        <dbReference type="Pfam" id="PF22725"/>
    </source>
</evidence>
<proteinExistence type="inferred from homology"/>
<dbReference type="InterPro" id="IPR000683">
    <property type="entry name" value="Gfo/Idh/MocA-like_OxRdtase_N"/>
</dbReference>
<dbReference type="PANTHER" id="PTHR43708">
    <property type="entry name" value="CONSERVED EXPRESSED OXIDOREDUCTASE (EUROFUNG)"/>
    <property type="match status" value="1"/>
</dbReference>
<accession>A0A2I1KTV0</accession>
<dbReference type="Gene3D" id="3.30.420.40">
    <property type="match status" value="2"/>
</dbReference>